<dbReference type="HOGENOM" id="CLU_062674_0_1_10"/>
<dbReference type="PANTHER" id="PTHR43075:SF1">
    <property type="entry name" value="FORMATE LYASE ACTIVATING ENZYME, PUTATIVE (AFU_ORTHOLOGUE AFUA_2G15630)-RELATED"/>
    <property type="match status" value="1"/>
</dbReference>
<dbReference type="eggNOG" id="COG1313">
    <property type="taxonomic scope" value="Bacteria"/>
</dbReference>
<evidence type="ECO:0000256" key="3">
    <source>
        <dbReference type="ARBA" id="ARBA00023004"/>
    </source>
</evidence>
<keyword evidence="3 5" id="KW-0408">Iron</keyword>
<dbReference type="Pfam" id="PF04055">
    <property type="entry name" value="Radical_SAM"/>
    <property type="match status" value="1"/>
</dbReference>
<dbReference type="GO" id="GO:0051536">
    <property type="term" value="F:iron-sulfur cluster binding"/>
    <property type="evidence" value="ECO:0007669"/>
    <property type="project" value="UniProtKB-KW"/>
</dbReference>
<feature type="domain" description="Radical SAM core" evidence="6">
    <location>
        <begin position="77"/>
        <end position="205"/>
    </location>
</feature>
<evidence type="ECO:0000256" key="1">
    <source>
        <dbReference type="ARBA" id="ARBA00022691"/>
    </source>
</evidence>
<protein>
    <submittedName>
        <fullName evidence="7">Fe-S protein</fullName>
    </submittedName>
</protein>
<feature type="binding site" evidence="5">
    <location>
        <position position="82"/>
    </location>
    <ligand>
        <name>[4Fe-4S] cluster</name>
        <dbReference type="ChEBI" id="CHEBI:49883"/>
        <note>4Fe-4S-S-AdoMet</note>
    </ligand>
</feature>
<dbReference type="SFLD" id="SFLDG01099">
    <property type="entry name" value="Uncharacterised_Radical_SAM_Su"/>
    <property type="match status" value="1"/>
</dbReference>
<name>I0AP99_IGNAJ</name>
<sequence>MLPLYLERLNLLELNKRAEILKKMLEECRICPNECAVNRLQGEIGNCHSADEVLISSYGPHFGEEPELVGLYGSGTIFFTNCNLSCVYCQNYDISQLGIGNRISIDEIANIMISLQSRGCHNINLVTPTHFVPQIVEALIIAIEKGLEIPLVYNCGGYESVETLHLLEDIIDIYMPDIKYSDNEVAARLSGIKNYWNVVRSAVKEMHIQVGDLHIDKKGIARRGLLVRHLVLPNNLAGSEKVIDFIADEISEETYLNIMDQYRPAFKAAEEQKLMRRIKSDEFERVVEYARFKGLHRGFV</sequence>
<evidence type="ECO:0000256" key="4">
    <source>
        <dbReference type="ARBA" id="ARBA00023014"/>
    </source>
</evidence>
<evidence type="ECO:0000259" key="6">
    <source>
        <dbReference type="Pfam" id="PF04055"/>
    </source>
</evidence>
<accession>I0AP99</accession>
<dbReference type="EMBL" id="CP003418">
    <property type="protein sequence ID" value="AFH50806.1"/>
    <property type="molecule type" value="Genomic_DNA"/>
</dbReference>
<keyword evidence="4 5" id="KW-0411">Iron-sulfur</keyword>
<dbReference type="KEGG" id="ial:IALB_3103"/>
<reference evidence="7 8" key="1">
    <citation type="journal article" date="2012" name="Front. Microbiol.">
        <title>Complete genome of Ignavibacterium album, a metabolically versatile, flagellated, facultative anaerobe from the phylum Chlorobi.</title>
        <authorList>
            <person name="Liu Z."/>
            <person name="Frigaard N.-U."/>
            <person name="Vogl K."/>
            <person name="Iino T."/>
            <person name="Ohkuma M."/>
            <person name="Overmann J."/>
            <person name="Bryant D.A."/>
        </authorList>
    </citation>
    <scope>NUCLEOTIDE SEQUENCE [LARGE SCALE GENOMIC DNA]</scope>
    <source>
        <strain evidence="8">DSM 19864 / JCM 16511 / NBRC 101810 / Mat9-16</strain>
    </source>
</reference>
<feature type="binding site" evidence="5">
    <location>
        <position position="86"/>
    </location>
    <ligand>
        <name>[4Fe-4S] cluster</name>
        <dbReference type="ChEBI" id="CHEBI:49883"/>
        <note>4Fe-4S-S-AdoMet</note>
    </ligand>
</feature>
<evidence type="ECO:0000256" key="5">
    <source>
        <dbReference type="PIRSR" id="PIRSR004869-50"/>
    </source>
</evidence>
<dbReference type="GO" id="GO:0046872">
    <property type="term" value="F:metal ion binding"/>
    <property type="evidence" value="ECO:0007669"/>
    <property type="project" value="UniProtKB-KW"/>
</dbReference>
<dbReference type="Gene3D" id="3.20.20.70">
    <property type="entry name" value="Aldolase class I"/>
    <property type="match status" value="1"/>
</dbReference>
<keyword evidence="1 5" id="KW-0949">S-adenosyl-L-methionine</keyword>
<dbReference type="STRING" id="945713.IALB_3103"/>
<dbReference type="InterPro" id="IPR040085">
    <property type="entry name" value="MJ0674-like"/>
</dbReference>
<dbReference type="RefSeq" id="WP_014561942.1">
    <property type="nucleotide sequence ID" value="NC_017464.1"/>
</dbReference>
<evidence type="ECO:0000313" key="8">
    <source>
        <dbReference type="Proteomes" id="UP000007394"/>
    </source>
</evidence>
<organism evidence="7 8">
    <name type="scientific">Ignavibacterium album (strain DSM 19864 / JCM 16511 / NBRC 101810 / Mat9-16)</name>
    <dbReference type="NCBI Taxonomy" id="945713"/>
    <lineage>
        <taxon>Bacteria</taxon>
        <taxon>Pseudomonadati</taxon>
        <taxon>Ignavibacteriota</taxon>
        <taxon>Ignavibacteria</taxon>
        <taxon>Ignavibacteriales</taxon>
        <taxon>Ignavibacteriaceae</taxon>
        <taxon>Ignavibacterium</taxon>
    </lineage>
</organism>
<dbReference type="InterPro" id="IPR013785">
    <property type="entry name" value="Aldolase_TIM"/>
</dbReference>
<dbReference type="AlphaFoldDB" id="I0AP99"/>
<evidence type="ECO:0000313" key="7">
    <source>
        <dbReference type="EMBL" id="AFH50806.1"/>
    </source>
</evidence>
<dbReference type="GO" id="GO:0003824">
    <property type="term" value="F:catalytic activity"/>
    <property type="evidence" value="ECO:0007669"/>
    <property type="project" value="InterPro"/>
</dbReference>
<keyword evidence="2 5" id="KW-0479">Metal-binding</keyword>
<dbReference type="SFLD" id="SFLDS00029">
    <property type="entry name" value="Radical_SAM"/>
    <property type="match status" value="1"/>
</dbReference>
<dbReference type="Proteomes" id="UP000007394">
    <property type="component" value="Chromosome"/>
</dbReference>
<dbReference type="OrthoDB" id="9781783at2"/>
<dbReference type="PATRIC" id="fig|945713.3.peg.3127"/>
<feature type="binding site" evidence="5">
    <location>
        <position position="89"/>
    </location>
    <ligand>
        <name>[4Fe-4S] cluster</name>
        <dbReference type="ChEBI" id="CHEBI:49883"/>
        <note>4Fe-4S-S-AdoMet</note>
    </ligand>
</feature>
<evidence type="ECO:0000256" key="2">
    <source>
        <dbReference type="ARBA" id="ARBA00022723"/>
    </source>
</evidence>
<dbReference type="InterPro" id="IPR007197">
    <property type="entry name" value="rSAM"/>
</dbReference>
<gene>
    <name evidence="7" type="ordered locus">IALB_3103</name>
</gene>
<dbReference type="InterPro" id="IPR016431">
    <property type="entry name" value="Pyrv-formate_lyase-activ_prd"/>
</dbReference>
<proteinExistence type="predicted"/>
<comment type="cofactor">
    <cofactor evidence="5">
        <name>[4Fe-4S] cluster</name>
        <dbReference type="ChEBI" id="CHEBI:49883"/>
    </cofactor>
    <text evidence="5">Binds 1 [4Fe-4S] cluster. The cluster is coordinated with 3 cysteines and an exchangeable S-adenosyl-L-methionine.</text>
</comment>
<dbReference type="SUPFAM" id="SSF102114">
    <property type="entry name" value="Radical SAM enzymes"/>
    <property type="match status" value="1"/>
</dbReference>
<dbReference type="PANTHER" id="PTHR43075">
    <property type="entry name" value="FORMATE LYASE ACTIVATING ENZYME, PUTATIVE (AFU_ORTHOLOGUE AFUA_2G15630)-RELATED"/>
    <property type="match status" value="1"/>
</dbReference>
<dbReference type="PIRSF" id="PIRSF004869">
    <property type="entry name" value="PflX_prd"/>
    <property type="match status" value="1"/>
</dbReference>
<dbReference type="InterPro" id="IPR058240">
    <property type="entry name" value="rSAM_sf"/>
</dbReference>
<keyword evidence="8" id="KW-1185">Reference proteome</keyword>